<evidence type="ECO:0008006" key="16">
    <source>
        <dbReference type="Google" id="ProtNLM"/>
    </source>
</evidence>
<dbReference type="Gene3D" id="1.20.5.170">
    <property type="match status" value="1"/>
</dbReference>
<dbReference type="SUPFAM" id="SSF101967">
    <property type="entry name" value="Adhesin YadA, collagen-binding domain"/>
    <property type="match status" value="1"/>
</dbReference>
<keyword evidence="9" id="KW-0472">Membrane</keyword>
<evidence type="ECO:0000256" key="11">
    <source>
        <dbReference type="SAM" id="MobiDB-lite"/>
    </source>
</evidence>
<keyword evidence="8" id="KW-0653">Protein transport</keyword>
<dbReference type="InterPro" id="IPR011049">
    <property type="entry name" value="Serralysin-like_metalloprot_C"/>
</dbReference>
<dbReference type="AlphaFoldDB" id="A0A0B4EQ16"/>
<keyword evidence="6" id="KW-0812">Transmembrane</keyword>
<evidence type="ECO:0000256" key="8">
    <source>
        <dbReference type="ARBA" id="ARBA00022927"/>
    </source>
</evidence>
<dbReference type="GO" id="GO:0009986">
    <property type="term" value="C:cell surface"/>
    <property type="evidence" value="ECO:0007669"/>
    <property type="project" value="UniProtKB-SubCell"/>
</dbReference>
<organism evidence="14 15">
    <name type="scientific">Fusobacterium necrophorum subsp. funduliforme B35</name>
    <dbReference type="NCBI Taxonomy" id="1226633"/>
    <lineage>
        <taxon>Bacteria</taxon>
        <taxon>Fusobacteriati</taxon>
        <taxon>Fusobacteriota</taxon>
        <taxon>Fusobacteriia</taxon>
        <taxon>Fusobacteriales</taxon>
        <taxon>Fusobacteriaceae</taxon>
        <taxon>Fusobacterium</taxon>
    </lineage>
</organism>
<dbReference type="InterPro" id="IPR008635">
    <property type="entry name" value="Coiled_stalk_dom"/>
</dbReference>
<keyword evidence="10" id="KW-0998">Cell outer membrane</keyword>
<evidence type="ECO:0000256" key="9">
    <source>
        <dbReference type="ARBA" id="ARBA00023136"/>
    </source>
</evidence>
<keyword evidence="7" id="KW-0732">Signal</keyword>
<accession>A0A0B4EQ16</accession>
<gene>
    <name evidence="14" type="ORF">C095_06570</name>
</gene>
<evidence type="ECO:0000256" key="4">
    <source>
        <dbReference type="ARBA" id="ARBA00022448"/>
    </source>
</evidence>
<feature type="region of interest" description="Disordered" evidence="11">
    <location>
        <begin position="1"/>
        <end position="46"/>
    </location>
</feature>
<evidence type="ECO:0000256" key="5">
    <source>
        <dbReference type="ARBA" id="ARBA00022452"/>
    </source>
</evidence>
<feature type="domain" description="Trimeric autotransporter adhesin YadA-like stalk" evidence="13">
    <location>
        <begin position="120"/>
        <end position="156"/>
    </location>
</feature>
<keyword evidence="4" id="KW-0813">Transport</keyword>
<comment type="subcellular location">
    <subcellularLocation>
        <location evidence="2">Cell outer membrane</location>
    </subcellularLocation>
    <subcellularLocation>
        <location evidence="1">Cell surface</location>
    </subcellularLocation>
</comment>
<comment type="caution">
    <text evidence="14">The sequence shown here is derived from an EMBL/GenBank/DDBJ whole genome shotgun (WGS) entry which is preliminary data.</text>
</comment>
<evidence type="ECO:0000259" key="12">
    <source>
        <dbReference type="Pfam" id="PF03895"/>
    </source>
</evidence>
<protein>
    <recommendedName>
        <fullName evidence="16">Trimeric autotransporter adhesin YadA-like C-terminal membrane anchor domain-containing protein</fullName>
    </recommendedName>
</protein>
<comment type="similarity">
    <text evidence="3">Belongs to the autotransporter-2 (AT-2) (TC 1.B.40) family.</text>
</comment>
<dbReference type="SUPFAM" id="SSF54523">
    <property type="entry name" value="Pili subunits"/>
    <property type="match status" value="1"/>
</dbReference>
<dbReference type="Pfam" id="PF03895">
    <property type="entry name" value="YadA_anchor"/>
    <property type="match status" value="1"/>
</dbReference>
<evidence type="ECO:0000256" key="10">
    <source>
        <dbReference type="ARBA" id="ARBA00023237"/>
    </source>
</evidence>
<dbReference type="GO" id="GO:0009279">
    <property type="term" value="C:cell outer membrane"/>
    <property type="evidence" value="ECO:0007669"/>
    <property type="project" value="UniProtKB-SubCell"/>
</dbReference>
<feature type="compositionally biased region" description="Basic and acidic residues" evidence="11">
    <location>
        <begin position="16"/>
        <end position="26"/>
    </location>
</feature>
<dbReference type="PATRIC" id="fig|1226633.4.peg.1319"/>
<dbReference type="InterPro" id="IPR005594">
    <property type="entry name" value="YadA_C"/>
</dbReference>
<feature type="domain" description="Trimeric autotransporter adhesin YadA-like stalk" evidence="13">
    <location>
        <begin position="253"/>
        <end position="289"/>
    </location>
</feature>
<evidence type="ECO:0000256" key="6">
    <source>
        <dbReference type="ARBA" id="ARBA00022692"/>
    </source>
</evidence>
<proteinExistence type="inferred from homology"/>
<evidence type="ECO:0000256" key="7">
    <source>
        <dbReference type="ARBA" id="ARBA00022729"/>
    </source>
</evidence>
<keyword evidence="5" id="KW-1134">Transmembrane beta strand</keyword>
<dbReference type="Pfam" id="PF05662">
    <property type="entry name" value="YadA_stalk"/>
    <property type="match status" value="2"/>
</dbReference>
<sequence length="389" mass="40912">MDAQVKGISDVIGNGKDGRDGKDGKDGAGQYGPSGKDGLNGKDLTEKVNAIRNGEAGAVVYTDKDGNRLAKANDGKYYLADKVKKDGSTEAGATAVETKDIRLSLVNSEGETTKPTILANVADGKVEKGSKEAVNGGQLAETNGKVEQLENTVAANSKFKFTTDEGEAREHSLTDNLNIKGDNNISVTSKDKDNIQIALKDDISVKTIKAGATDDKGNLTSGVTAGKEGLMYKSEDGTKIVINKDGIDAGEKKISHVADGEVSKDSQDAVNGKQLYATNQRIDEIENVNKKVIEKVNNNSHRIDKLDKKVNKGLANAAAMSGVEFMDIGVNQATVAAAVGGYKGTQAVAVGVQGAPTENIRINAKMALTPGSHVESMYSVGAAYRFNFK</sequence>
<dbReference type="EMBL" id="AUZI01000016">
    <property type="protein sequence ID" value="KID49090.1"/>
    <property type="molecule type" value="Genomic_DNA"/>
</dbReference>
<reference evidence="14 15" key="1">
    <citation type="submission" date="2013-08" db="EMBL/GenBank/DDBJ databases">
        <title>An opportunistic ruminal bacterium that causes liver abscesses in cattle.</title>
        <authorList>
            <person name="Benahmed F.H."/>
            <person name="Rasmussen M."/>
            <person name="Harbottle H."/>
            <person name="Soppet D."/>
            <person name="Nagaraja T.G."/>
            <person name="Davidson M."/>
        </authorList>
    </citation>
    <scope>NUCLEOTIDE SEQUENCE [LARGE SCALE GENOMIC DNA]</scope>
    <source>
        <strain evidence="14 15">B35</strain>
    </source>
</reference>
<feature type="domain" description="Trimeric autotransporter adhesin YadA-like C-terminal membrane anchor" evidence="12">
    <location>
        <begin position="332"/>
        <end position="386"/>
    </location>
</feature>
<evidence type="ECO:0000259" key="13">
    <source>
        <dbReference type="Pfam" id="PF05662"/>
    </source>
</evidence>
<evidence type="ECO:0000256" key="2">
    <source>
        <dbReference type="ARBA" id="ARBA00004442"/>
    </source>
</evidence>
<dbReference type="GO" id="GO:0015031">
    <property type="term" value="P:protein transport"/>
    <property type="evidence" value="ECO:0007669"/>
    <property type="project" value="UniProtKB-KW"/>
</dbReference>
<name>A0A0B4EQ16_9FUSO</name>
<dbReference type="Proteomes" id="UP000031184">
    <property type="component" value="Unassembled WGS sequence"/>
</dbReference>
<evidence type="ECO:0000313" key="15">
    <source>
        <dbReference type="Proteomes" id="UP000031184"/>
    </source>
</evidence>
<dbReference type="Gene3D" id="2.150.10.10">
    <property type="entry name" value="Serralysin-like metalloprotease, C-terminal"/>
    <property type="match status" value="1"/>
</dbReference>
<dbReference type="Gene3D" id="3.30.1300.30">
    <property type="entry name" value="GSPII I/J protein-like"/>
    <property type="match status" value="1"/>
</dbReference>
<evidence type="ECO:0000256" key="1">
    <source>
        <dbReference type="ARBA" id="ARBA00004241"/>
    </source>
</evidence>
<evidence type="ECO:0000313" key="14">
    <source>
        <dbReference type="EMBL" id="KID49090.1"/>
    </source>
</evidence>
<evidence type="ECO:0000256" key="3">
    <source>
        <dbReference type="ARBA" id="ARBA00005848"/>
    </source>
</evidence>
<dbReference type="InterPro" id="IPR045584">
    <property type="entry name" value="Pilin-like"/>
</dbReference>